<protein>
    <recommendedName>
        <fullName evidence="2">Anthranilate synthase</fullName>
        <ecNumber evidence="2">4.1.3.27</ecNumber>
    </recommendedName>
</protein>
<reference evidence="6 7" key="1">
    <citation type="submission" date="2015-12" db="EMBL/GenBank/DDBJ databases">
        <title>Draft genome sequence of Acidibacillus ferrooxidans ITV001, isolated from a chalcopyrite acid mine drainage site in Brazil.</title>
        <authorList>
            <person name="Dall'Agnol H."/>
            <person name="Nancucheo I."/>
            <person name="Johnson B."/>
            <person name="Oliveira R."/>
            <person name="Leite L."/>
            <person name="Pylro V."/>
            <person name="Nunes G.L."/>
            <person name="Tzotzos G."/>
            <person name="Fernandes G.R."/>
            <person name="Dutra J."/>
            <person name="Orellana S.C."/>
            <person name="Oliveira G."/>
        </authorList>
    </citation>
    <scope>NUCLEOTIDE SEQUENCE [LARGE SCALE GENOMIC DNA]</scope>
    <source>
        <strain evidence="7">ITV01</strain>
    </source>
</reference>
<evidence type="ECO:0000256" key="1">
    <source>
        <dbReference type="ARBA" id="ARBA00022962"/>
    </source>
</evidence>
<comment type="pathway">
    <text evidence="2">Amino-acid biosynthesis; L-tryptophan biosynthesis; L-tryptophan from chorismate: step 1/5.</text>
</comment>
<accession>A0A101XRC0</accession>
<proteinExistence type="predicted"/>
<dbReference type="Pfam" id="PF00425">
    <property type="entry name" value="Chorismate_bind"/>
    <property type="match status" value="1"/>
</dbReference>
<dbReference type="Gene3D" id="3.40.50.880">
    <property type="match status" value="1"/>
</dbReference>
<dbReference type="SUPFAM" id="SSF56322">
    <property type="entry name" value="ADC synthase"/>
    <property type="match status" value="1"/>
</dbReference>
<dbReference type="UniPathway" id="UPA00035">
    <property type="reaction ID" value="UER00040"/>
</dbReference>
<keyword evidence="7" id="KW-1185">Reference proteome</keyword>
<keyword evidence="2" id="KW-0456">Lyase</keyword>
<dbReference type="Pfam" id="PF04715">
    <property type="entry name" value="Anth_synt_I_N"/>
    <property type="match status" value="1"/>
</dbReference>
<sequence>MSRAQPAVFSYATKGGATVLRSVREIPVEGALDRILAALDTRRGALFSSSYEYPGRYTRWEFGFVDPPLLVEAKERTCTLRALNARGACMLPILSDVLKTLDAVLELTVHETELIATIARPAQFFPEEMRSQQPSVFSVVRAIQDAFYSSEDEHLGLYGAFGYDLVFQFEEIAKRQTRDDSQSDMILYLPDHLVVVDHRLDHAMEIQYDFLFGTVDTRGIAGGGASYTLERTRDVRRGSDHADGQYAAQVRRAAEYFRRGDLFEVVPGQTLSEPCDVLPSELFTRLKQKNPSPYGFLLHLGREHLIGASPEMYVRVEGRRVETCPISGTIKRGRNPLEDADNIRELLNSRKDESELTMCTDVDRNDKSRICEPGSVRVIGRRQIEMYSRVIHTVDHVEGILRDGYDALDAFLTHMWAVTVTGAPKRAAIQFLEEHELSPRRWYGGAVGKLGFNGDMNTGLTLRTIRLENGVAEVRVGATLLADSDPEEEERETRTKASALLDAIRDEKGALQNVKRHSQVGAGLTVLLVDHQDSFVHTLANYIRQTGAKVVTLRSGFAETLLDEIAPDLVVLSPGPGTPSDFRLNDTLTVVCSRQLPVFGVCLGLQGIVEYVGGTLDVLKEPMHGKPSQIQVVAPDALYDGLPDTFQVGRYHSLYAREDSLPSSLVVTARSDDGVIMSVRHRDLPILAVQYHPESILTMAEDHGMRLIENAIYALKRTSELALKL</sequence>
<dbReference type="NCBIfam" id="NF010081">
    <property type="entry name" value="PRK13566.1"/>
    <property type="match status" value="1"/>
</dbReference>
<comment type="catalytic activity">
    <reaction evidence="2">
        <text>chorismate + L-glutamine = anthranilate + pyruvate + L-glutamate + H(+)</text>
        <dbReference type="Rhea" id="RHEA:21732"/>
        <dbReference type="ChEBI" id="CHEBI:15361"/>
        <dbReference type="ChEBI" id="CHEBI:15378"/>
        <dbReference type="ChEBI" id="CHEBI:16567"/>
        <dbReference type="ChEBI" id="CHEBI:29748"/>
        <dbReference type="ChEBI" id="CHEBI:29985"/>
        <dbReference type="ChEBI" id="CHEBI:58359"/>
        <dbReference type="EC" id="4.1.3.27"/>
    </reaction>
</comment>
<dbReference type="NCBIfam" id="TIGR00566">
    <property type="entry name" value="trpG_papA"/>
    <property type="match status" value="1"/>
</dbReference>
<dbReference type="EMBL" id="LPVJ01000029">
    <property type="protein sequence ID" value="KUO96086.1"/>
    <property type="molecule type" value="Genomic_DNA"/>
</dbReference>
<dbReference type="PANTHER" id="PTHR11236:SF9">
    <property type="entry name" value="ANTHRANILATE SYNTHASE COMPONENT 1"/>
    <property type="match status" value="1"/>
</dbReference>
<dbReference type="Proteomes" id="UP000053557">
    <property type="component" value="Unassembled WGS sequence"/>
</dbReference>
<dbReference type="PANTHER" id="PTHR11236">
    <property type="entry name" value="AMINOBENZOATE/ANTHRANILATE SYNTHASE"/>
    <property type="match status" value="1"/>
</dbReference>
<dbReference type="PROSITE" id="PS51273">
    <property type="entry name" value="GATASE_TYPE_1"/>
    <property type="match status" value="1"/>
</dbReference>
<dbReference type="Gene3D" id="3.60.120.10">
    <property type="entry name" value="Anthranilate synthase"/>
    <property type="match status" value="1"/>
</dbReference>
<gene>
    <name evidence="6" type="ORF">ATW55_01585</name>
</gene>
<keyword evidence="2" id="KW-0028">Amino-acid biosynthesis</keyword>
<dbReference type="NCBIfam" id="TIGR01815">
    <property type="entry name" value="TrpE-clade3"/>
    <property type="match status" value="1"/>
</dbReference>
<dbReference type="InterPro" id="IPR015890">
    <property type="entry name" value="Chorismate_C"/>
</dbReference>
<dbReference type="InterPro" id="IPR010112">
    <property type="entry name" value="TrpE-G_bact"/>
</dbReference>
<dbReference type="GO" id="GO:0000162">
    <property type="term" value="P:L-tryptophan biosynthetic process"/>
    <property type="evidence" value="ECO:0007669"/>
    <property type="project" value="UniProtKB-UniRule"/>
</dbReference>
<keyword evidence="2" id="KW-0057">Aromatic amino acid biosynthesis</keyword>
<keyword evidence="1" id="KW-0315">Glutamine amidotransferase</keyword>
<dbReference type="InterPro" id="IPR029062">
    <property type="entry name" value="Class_I_gatase-like"/>
</dbReference>
<dbReference type="PRINTS" id="PR00097">
    <property type="entry name" value="ANTSNTHASEII"/>
</dbReference>
<evidence type="ECO:0000259" key="4">
    <source>
        <dbReference type="Pfam" id="PF00425"/>
    </source>
</evidence>
<dbReference type="InterPro" id="IPR017926">
    <property type="entry name" value="GATASE"/>
</dbReference>
<dbReference type="PIRSF" id="PIRSF036934">
    <property type="entry name" value="TrpE-G"/>
    <property type="match status" value="1"/>
</dbReference>
<dbReference type="Pfam" id="PF00117">
    <property type="entry name" value="GATase"/>
    <property type="match status" value="1"/>
</dbReference>
<name>A0A101XRC0_9BACL</name>
<dbReference type="EC" id="4.1.3.27" evidence="2"/>
<dbReference type="OrthoDB" id="9803598at2"/>
<dbReference type="SUPFAM" id="SSF52317">
    <property type="entry name" value="Class I glutamine amidotransferase-like"/>
    <property type="match status" value="1"/>
</dbReference>
<dbReference type="InterPro" id="IPR006221">
    <property type="entry name" value="TrpG/PapA_dom"/>
</dbReference>
<evidence type="ECO:0000259" key="3">
    <source>
        <dbReference type="Pfam" id="PF00117"/>
    </source>
</evidence>
<dbReference type="InterPro" id="IPR006805">
    <property type="entry name" value="Anth_synth_I_N"/>
</dbReference>
<dbReference type="AlphaFoldDB" id="A0A101XRC0"/>
<comment type="caution">
    <text evidence="6">The sequence shown here is derived from an EMBL/GenBank/DDBJ whole genome shotgun (WGS) entry which is preliminary data.</text>
</comment>
<evidence type="ECO:0000259" key="5">
    <source>
        <dbReference type="Pfam" id="PF04715"/>
    </source>
</evidence>
<evidence type="ECO:0000313" key="7">
    <source>
        <dbReference type="Proteomes" id="UP000053557"/>
    </source>
</evidence>
<dbReference type="GO" id="GO:0004049">
    <property type="term" value="F:anthranilate synthase activity"/>
    <property type="evidence" value="ECO:0007669"/>
    <property type="project" value="UniProtKB-UniRule"/>
</dbReference>
<dbReference type="InterPro" id="IPR019999">
    <property type="entry name" value="Anth_synth_I-like"/>
</dbReference>
<feature type="domain" description="Chorismate-utilising enzyme C-terminal" evidence="4">
    <location>
        <begin position="245"/>
        <end position="496"/>
    </location>
</feature>
<evidence type="ECO:0000256" key="2">
    <source>
        <dbReference type="PIRNR" id="PIRNR036934"/>
    </source>
</evidence>
<dbReference type="InterPro" id="IPR005801">
    <property type="entry name" value="ADC_synthase"/>
</dbReference>
<dbReference type="RefSeq" id="WP_067715130.1">
    <property type="nucleotide sequence ID" value="NZ_LPVJ01000029.1"/>
</dbReference>
<dbReference type="PRINTS" id="PR00096">
    <property type="entry name" value="GATASE"/>
</dbReference>
<dbReference type="CDD" id="cd01743">
    <property type="entry name" value="GATase1_Anthranilate_Synthase"/>
    <property type="match status" value="1"/>
</dbReference>
<feature type="domain" description="Anthranilate synthase component I N-terminal" evidence="5">
    <location>
        <begin position="41"/>
        <end position="199"/>
    </location>
</feature>
<organism evidence="6 7">
    <name type="scientific">Ferroacidibacillus organovorans</name>
    <dbReference type="NCBI Taxonomy" id="1765683"/>
    <lineage>
        <taxon>Bacteria</taxon>
        <taxon>Bacillati</taxon>
        <taxon>Bacillota</taxon>
        <taxon>Bacilli</taxon>
        <taxon>Bacillales</taxon>
        <taxon>Alicyclobacillaceae</taxon>
        <taxon>Ferroacidibacillus</taxon>
    </lineage>
</organism>
<keyword evidence="2" id="KW-0822">Tryptophan biosynthesis</keyword>
<evidence type="ECO:0000313" key="6">
    <source>
        <dbReference type="EMBL" id="KUO96086.1"/>
    </source>
</evidence>
<feature type="domain" description="Glutamine amidotransferase" evidence="3">
    <location>
        <begin position="527"/>
        <end position="703"/>
    </location>
</feature>